<dbReference type="EMBL" id="BQFK01000002">
    <property type="protein sequence ID" value="GJJ42655.1"/>
    <property type="molecule type" value="Genomic_DNA"/>
</dbReference>
<accession>A0ABD0BJC2</accession>
<protein>
    <submittedName>
        <fullName evidence="1">Uncharacterized protein</fullName>
    </submittedName>
</protein>
<evidence type="ECO:0000313" key="1">
    <source>
        <dbReference type="EMBL" id="GJJ42655.1"/>
    </source>
</evidence>
<reference evidence="1 2" key="1">
    <citation type="submission" date="2021-11" db="EMBL/GenBank/DDBJ databases">
        <title>Whole genome sequences of diphtheriae toxin producing Corynebacterium ulcerans isolates from cats in Osaka, Japan.</title>
        <authorList>
            <person name="Umeda K."/>
            <person name="Hirai Y."/>
        </authorList>
    </citation>
    <scope>NUCLEOTIDE SEQUENCE [LARGE SCALE GENOMIC DNA]</scope>
    <source>
        <strain evidence="1 2">12109B-1</strain>
    </source>
</reference>
<sequence length="52" mass="5358">MGVEVAMSTIKEKIMIAISTITLGMSTVGSSERKLAANVVFSGADAVSDALR</sequence>
<dbReference type="Proteomes" id="UP001205910">
    <property type="component" value="Unassembled WGS sequence"/>
</dbReference>
<dbReference type="AlphaFoldDB" id="A0ABD0BJC2"/>
<organism evidence="1 2">
    <name type="scientific">Corynebacterium ulcerans</name>
    <dbReference type="NCBI Taxonomy" id="65058"/>
    <lineage>
        <taxon>Bacteria</taxon>
        <taxon>Bacillati</taxon>
        <taxon>Actinomycetota</taxon>
        <taxon>Actinomycetes</taxon>
        <taxon>Mycobacteriales</taxon>
        <taxon>Corynebacteriaceae</taxon>
        <taxon>Corynebacterium</taxon>
    </lineage>
</organism>
<name>A0ABD0BJC2_CORUL</name>
<gene>
    <name evidence="1" type="ORF">CULCOIPH005_08440</name>
</gene>
<evidence type="ECO:0000313" key="2">
    <source>
        <dbReference type="Proteomes" id="UP001205910"/>
    </source>
</evidence>
<comment type="caution">
    <text evidence="1">The sequence shown here is derived from an EMBL/GenBank/DDBJ whole genome shotgun (WGS) entry which is preliminary data.</text>
</comment>
<proteinExistence type="predicted"/>